<protein>
    <submittedName>
        <fullName evidence="2">Uncharacterized protein</fullName>
    </submittedName>
</protein>
<dbReference type="EMBL" id="SRLO01000579">
    <property type="protein sequence ID" value="TNN51528.1"/>
    <property type="molecule type" value="Genomic_DNA"/>
</dbReference>
<dbReference type="Proteomes" id="UP000314294">
    <property type="component" value="Unassembled WGS sequence"/>
</dbReference>
<gene>
    <name evidence="2" type="ORF">EYF80_038269</name>
</gene>
<comment type="caution">
    <text evidence="2">The sequence shown here is derived from an EMBL/GenBank/DDBJ whole genome shotgun (WGS) entry which is preliminary data.</text>
</comment>
<evidence type="ECO:0000313" key="3">
    <source>
        <dbReference type="Proteomes" id="UP000314294"/>
    </source>
</evidence>
<sequence>MTMSPILSDSRRPPQSHGQTRYTCSNKPRSIALTGRKMILLPAHAASSASQRRLLWPVCQRLQRLRLQGGTEAQRHGGTEARRQQSTDCLRAKYFPLLPVTTDI</sequence>
<feature type="region of interest" description="Disordered" evidence="1">
    <location>
        <begin position="1"/>
        <end position="24"/>
    </location>
</feature>
<organism evidence="2 3">
    <name type="scientific">Liparis tanakae</name>
    <name type="common">Tanaka's snailfish</name>
    <dbReference type="NCBI Taxonomy" id="230148"/>
    <lineage>
        <taxon>Eukaryota</taxon>
        <taxon>Metazoa</taxon>
        <taxon>Chordata</taxon>
        <taxon>Craniata</taxon>
        <taxon>Vertebrata</taxon>
        <taxon>Euteleostomi</taxon>
        <taxon>Actinopterygii</taxon>
        <taxon>Neopterygii</taxon>
        <taxon>Teleostei</taxon>
        <taxon>Neoteleostei</taxon>
        <taxon>Acanthomorphata</taxon>
        <taxon>Eupercaria</taxon>
        <taxon>Perciformes</taxon>
        <taxon>Cottioidei</taxon>
        <taxon>Cottales</taxon>
        <taxon>Liparidae</taxon>
        <taxon>Liparis</taxon>
    </lineage>
</organism>
<evidence type="ECO:0000256" key="1">
    <source>
        <dbReference type="SAM" id="MobiDB-lite"/>
    </source>
</evidence>
<dbReference type="AlphaFoldDB" id="A0A4Z2GDA0"/>
<reference evidence="2 3" key="1">
    <citation type="submission" date="2019-03" db="EMBL/GenBank/DDBJ databases">
        <title>First draft genome of Liparis tanakae, snailfish: a comprehensive survey of snailfish specific genes.</title>
        <authorList>
            <person name="Kim W."/>
            <person name="Song I."/>
            <person name="Jeong J.-H."/>
            <person name="Kim D."/>
            <person name="Kim S."/>
            <person name="Ryu S."/>
            <person name="Song J.Y."/>
            <person name="Lee S.K."/>
        </authorList>
    </citation>
    <scope>NUCLEOTIDE SEQUENCE [LARGE SCALE GENOMIC DNA]</scope>
    <source>
        <tissue evidence="2">Muscle</tissue>
    </source>
</reference>
<evidence type="ECO:0000313" key="2">
    <source>
        <dbReference type="EMBL" id="TNN51528.1"/>
    </source>
</evidence>
<proteinExistence type="predicted"/>
<accession>A0A4Z2GDA0</accession>
<keyword evidence="3" id="KW-1185">Reference proteome</keyword>
<name>A0A4Z2GDA0_9TELE</name>